<protein>
    <submittedName>
        <fullName evidence="3">Uncharacterized protein</fullName>
    </submittedName>
</protein>
<reference evidence="3" key="1">
    <citation type="journal article" date="2020" name="Stud. Mycol.">
        <title>101 Dothideomycetes genomes: a test case for predicting lifestyles and emergence of pathogens.</title>
        <authorList>
            <person name="Haridas S."/>
            <person name="Albert R."/>
            <person name="Binder M."/>
            <person name="Bloem J."/>
            <person name="Labutti K."/>
            <person name="Salamov A."/>
            <person name="Andreopoulos B."/>
            <person name="Baker S."/>
            <person name="Barry K."/>
            <person name="Bills G."/>
            <person name="Bluhm B."/>
            <person name="Cannon C."/>
            <person name="Castanera R."/>
            <person name="Culley D."/>
            <person name="Daum C."/>
            <person name="Ezra D."/>
            <person name="Gonzalez J."/>
            <person name="Henrissat B."/>
            <person name="Kuo A."/>
            <person name="Liang C."/>
            <person name="Lipzen A."/>
            <person name="Lutzoni F."/>
            <person name="Magnuson J."/>
            <person name="Mondo S."/>
            <person name="Nolan M."/>
            <person name="Ohm R."/>
            <person name="Pangilinan J."/>
            <person name="Park H.-J."/>
            <person name="Ramirez L."/>
            <person name="Alfaro M."/>
            <person name="Sun H."/>
            <person name="Tritt A."/>
            <person name="Yoshinaga Y."/>
            <person name="Zwiers L.-H."/>
            <person name="Turgeon B."/>
            <person name="Goodwin S."/>
            <person name="Spatafora J."/>
            <person name="Crous P."/>
            <person name="Grigoriev I."/>
        </authorList>
    </citation>
    <scope>NUCLEOTIDE SEQUENCE</scope>
    <source>
        <strain evidence="3">CBS 379.55</strain>
    </source>
</reference>
<organism evidence="3 4">
    <name type="scientific">Westerdykella ornata</name>
    <dbReference type="NCBI Taxonomy" id="318751"/>
    <lineage>
        <taxon>Eukaryota</taxon>
        <taxon>Fungi</taxon>
        <taxon>Dikarya</taxon>
        <taxon>Ascomycota</taxon>
        <taxon>Pezizomycotina</taxon>
        <taxon>Dothideomycetes</taxon>
        <taxon>Pleosporomycetidae</taxon>
        <taxon>Pleosporales</taxon>
        <taxon>Sporormiaceae</taxon>
        <taxon>Westerdykella</taxon>
    </lineage>
</organism>
<feature type="compositionally biased region" description="Low complexity" evidence="1">
    <location>
        <begin position="16"/>
        <end position="44"/>
    </location>
</feature>
<dbReference type="EMBL" id="ML986489">
    <property type="protein sequence ID" value="KAF2278025.1"/>
    <property type="molecule type" value="Genomic_DNA"/>
</dbReference>
<dbReference type="AlphaFoldDB" id="A0A6A6JP53"/>
<evidence type="ECO:0000256" key="2">
    <source>
        <dbReference type="SAM" id="SignalP"/>
    </source>
</evidence>
<accession>A0A6A6JP53</accession>
<feature type="region of interest" description="Disordered" evidence="1">
    <location>
        <begin position="16"/>
        <end position="52"/>
    </location>
</feature>
<feature type="signal peptide" evidence="2">
    <location>
        <begin position="1"/>
        <end position="18"/>
    </location>
</feature>
<sequence>MRLTTILSPALLAATAFATDSSSSSSSSSSASSSTESASSASSSKVPDPTPIGEIWTPKWTATSSALDPYTTSCHSTTTLTAEIYQLKELYPTLKDFAPQLKVFYNKQHYPGTWNGEDKHGDKRELLKMDYEALPYGVREWINKNTNQRWFSVQDDVVFFAPGAIYPLVPLWVDEADGKKCEGVFDYLETYSTEPKDGAILGKVEHKKTGKNEVEITIEAFQVKEKAAENQRDEL</sequence>
<keyword evidence="4" id="KW-1185">Reference proteome</keyword>
<feature type="chain" id="PRO_5025415763" evidence="2">
    <location>
        <begin position="19"/>
        <end position="235"/>
    </location>
</feature>
<evidence type="ECO:0000313" key="4">
    <source>
        <dbReference type="Proteomes" id="UP000800097"/>
    </source>
</evidence>
<proteinExistence type="predicted"/>
<dbReference type="Proteomes" id="UP000800097">
    <property type="component" value="Unassembled WGS sequence"/>
</dbReference>
<keyword evidence="2" id="KW-0732">Signal</keyword>
<dbReference type="RefSeq" id="XP_033655564.1">
    <property type="nucleotide sequence ID" value="XM_033798092.1"/>
</dbReference>
<dbReference type="OrthoDB" id="4359806at2759"/>
<name>A0A6A6JP53_WESOR</name>
<gene>
    <name evidence="3" type="ORF">EI97DRAFT_432112</name>
</gene>
<dbReference type="GeneID" id="54551267"/>
<evidence type="ECO:0000256" key="1">
    <source>
        <dbReference type="SAM" id="MobiDB-lite"/>
    </source>
</evidence>
<evidence type="ECO:0000313" key="3">
    <source>
        <dbReference type="EMBL" id="KAF2278025.1"/>
    </source>
</evidence>